<accession>A0A0V1N111</accession>
<keyword evidence="1" id="KW-0472">Membrane</keyword>
<protein>
    <submittedName>
        <fullName evidence="2">Uncharacterized protein</fullName>
    </submittedName>
</protein>
<keyword evidence="3" id="KW-1185">Reference proteome</keyword>
<feature type="transmembrane region" description="Helical" evidence="1">
    <location>
        <begin position="31"/>
        <end position="52"/>
    </location>
</feature>
<comment type="caution">
    <text evidence="2">The sequence shown here is derived from an EMBL/GenBank/DDBJ whole genome shotgun (WGS) entry which is preliminary data.</text>
</comment>
<organism evidence="2 3">
    <name type="scientific">Trichinella papuae</name>
    <dbReference type="NCBI Taxonomy" id="268474"/>
    <lineage>
        <taxon>Eukaryota</taxon>
        <taxon>Metazoa</taxon>
        <taxon>Ecdysozoa</taxon>
        <taxon>Nematoda</taxon>
        <taxon>Enoplea</taxon>
        <taxon>Dorylaimia</taxon>
        <taxon>Trichinellida</taxon>
        <taxon>Trichinellidae</taxon>
        <taxon>Trichinella</taxon>
    </lineage>
</organism>
<reference evidence="2 3" key="1">
    <citation type="submission" date="2015-01" db="EMBL/GenBank/DDBJ databases">
        <title>Evolution of Trichinella species and genotypes.</title>
        <authorList>
            <person name="Korhonen P.K."/>
            <person name="Edoardo P."/>
            <person name="Giuseppe L.R."/>
            <person name="Gasser R.B."/>
        </authorList>
    </citation>
    <scope>NUCLEOTIDE SEQUENCE [LARGE SCALE GENOMIC DNA]</scope>
    <source>
        <strain evidence="2">ISS1980</strain>
    </source>
</reference>
<keyword evidence="1" id="KW-1133">Transmembrane helix</keyword>
<dbReference type="AlphaFoldDB" id="A0A0V1N111"/>
<evidence type="ECO:0000313" key="2">
    <source>
        <dbReference type="EMBL" id="KRZ77684.1"/>
    </source>
</evidence>
<sequence length="96" mass="11252">MLSKRLMILQHTYSTFVFVMFVKLENKEINDFLFAPAFLSFVSTVIMFSSMLSYFEFLKASNSSSSLLVLIIRWDIFKIVFSKKKSQLYIILSNDI</sequence>
<evidence type="ECO:0000313" key="3">
    <source>
        <dbReference type="Proteomes" id="UP000054843"/>
    </source>
</evidence>
<name>A0A0V1N111_9BILA</name>
<evidence type="ECO:0000256" key="1">
    <source>
        <dbReference type="SAM" id="Phobius"/>
    </source>
</evidence>
<dbReference type="Proteomes" id="UP000054843">
    <property type="component" value="Unassembled WGS sequence"/>
</dbReference>
<keyword evidence="1" id="KW-0812">Transmembrane</keyword>
<proteinExistence type="predicted"/>
<dbReference type="EMBL" id="JYDO01000017">
    <property type="protein sequence ID" value="KRZ77684.1"/>
    <property type="molecule type" value="Genomic_DNA"/>
</dbReference>
<gene>
    <name evidence="2" type="ORF">T10_7003</name>
</gene>